<evidence type="ECO:0000256" key="3">
    <source>
        <dbReference type="ARBA" id="ARBA00022448"/>
    </source>
</evidence>
<dbReference type="InterPro" id="IPR011606">
    <property type="entry name" value="Brnchd-chn_aa_trnsp_permease"/>
</dbReference>
<dbReference type="PANTHER" id="PTHR34979">
    <property type="entry name" value="INNER MEMBRANE PROTEIN YGAZ"/>
    <property type="match status" value="1"/>
</dbReference>
<dbReference type="GO" id="GO:0005886">
    <property type="term" value="C:plasma membrane"/>
    <property type="evidence" value="ECO:0007669"/>
    <property type="project" value="UniProtKB-SubCell"/>
</dbReference>
<comment type="subcellular location">
    <subcellularLocation>
        <location evidence="1">Cell membrane</location>
        <topology evidence="1">Multi-pass membrane protein</topology>
    </subcellularLocation>
</comment>
<feature type="transmembrane region" description="Helical" evidence="8">
    <location>
        <begin position="85"/>
        <end position="104"/>
    </location>
</feature>
<keyword evidence="10" id="KW-1185">Reference proteome</keyword>
<comment type="similarity">
    <text evidence="2">Belongs to the AzlC family.</text>
</comment>
<keyword evidence="4" id="KW-1003">Cell membrane</keyword>
<dbReference type="EMBL" id="DF968180">
    <property type="protein sequence ID" value="GAP39648.1"/>
    <property type="molecule type" value="Genomic_DNA"/>
</dbReference>
<feature type="transmembrane region" description="Helical" evidence="8">
    <location>
        <begin position="53"/>
        <end position="73"/>
    </location>
</feature>
<dbReference type="Proteomes" id="UP000053370">
    <property type="component" value="Unassembled WGS sequence"/>
</dbReference>
<evidence type="ECO:0000256" key="7">
    <source>
        <dbReference type="ARBA" id="ARBA00023136"/>
    </source>
</evidence>
<evidence type="ECO:0000256" key="5">
    <source>
        <dbReference type="ARBA" id="ARBA00022692"/>
    </source>
</evidence>
<dbReference type="PATRIC" id="fig|1678840.3.peg.717"/>
<evidence type="ECO:0000256" key="1">
    <source>
        <dbReference type="ARBA" id="ARBA00004651"/>
    </source>
</evidence>
<organism evidence="9">
    <name type="scientific">Flexilinea flocculi</name>
    <dbReference type="NCBI Taxonomy" id="1678840"/>
    <lineage>
        <taxon>Bacteria</taxon>
        <taxon>Bacillati</taxon>
        <taxon>Chloroflexota</taxon>
        <taxon>Anaerolineae</taxon>
        <taxon>Anaerolineales</taxon>
        <taxon>Anaerolineaceae</taxon>
        <taxon>Flexilinea</taxon>
    </lineage>
</organism>
<dbReference type="STRING" id="1678840.ATC1_12182"/>
<dbReference type="Pfam" id="PF03591">
    <property type="entry name" value="AzlC"/>
    <property type="match status" value="1"/>
</dbReference>
<feature type="transmembrane region" description="Helical" evidence="8">
    <location>
        <begin position="142"/>
        <end position="164"/>
    </location>
</feature>
<dbReference type="PANTHER" id="PTHR34979:SF1">
    <property type="entry name" value="INNER MEMBRANE PROTEIN YGAZ"/>
    <property type="match status" value="1"/>
</dbReference>
<keyword evidence="3" id="KW-0813">Transport</keyword>
<gene>
    <name evidence="9" type="ORF">ATC1_12182</name>
</gene>
<evidence type="ECO:0000256" key="8">
    <source>
        <dbReference type="SAM" id="Phobius"/>
    </source>
</evidence>
<reference evidence="9" key="1">
    <citation type="journal article" date="2015" name="Genome Announc.">
        <title>Draft Genome Sequence of Anaerolineae Strain TC1, a Novel Isolate from a Methanogenic Wastewater Treatment System.</title>
        <authorList>
            <person name="Matsuura N."/>
            <person name="Tourlousse D.M."/>
            <person name="Sun L."/>
            <person name="Toyonaga M."/>
            <person name="Kuroda K."/>
            <person name="Ohashi A."/>
            <person name="Cruz R."/>
            <person name="Yamaguchi T."/>
            <person name="Sekiguchi Y."/>
        </authorList>
    </citation>
    <scope>NUCLEOTIDE SEQUENCE [LARGE SCALE GENOMIC DNA]</scope>
    <source>
        <strain evidence="9">TC1</strain>
    </source>
</reference>
<keyword evidence="7 8" id="KW-0472">Membrane</keyword>
<dbReference type="GO" id="GO:1903785">
    <property type="term" value="P:L-valine transmembrane transport"/>
    <property type="evidence" value="ECO:0007669"/>
    <property type="project" value="TreeGrafter"/>
</dbReference>
<protein>
    <submittedName>
        <fullName evidence="9">Predicted ATPase, AAA+ superfamily</fullName>
    </submittedName>
</protein>
<evidence type="ECO:0000256" key="2">
    <source>
        <dbReference type="ARBA" id="ARBA00010735"/>
    </source>
</evidence>
<dbReference type="AlphaFoldDB" id="A0A0K8PAH6"/>
<keyword evidence="6 8" id="KW-1133">Transmembrane helix</keyword>
<name>A0A0K8PAH6_9CHLR</name>
<evidence type="ECO:0000256" key="6">
    <source>
        <dbReference type="ARBA" id="ARBA00022989"/>
    </source>
</evidence>
<feature type="transmembrane region" description="Helical" evidence="8">
    <location>
        <begin position="220"/>
        <end position="236"/>
    </location>
</feature>
<evidence type="ECO:0000313" key="9">
    <source>
        <dbReference type="EMBL" id="GAP39648.1"/>
    </source>
</evidence>
<evidence type="ECO:0000313" key="10">
    <source>
        <dbReference type="Proteomes" id="UP000053370"/>
    </source>
</evidence>
<evidence type="ECO:0000256" key="4">
    <source>
        <dbReference type="ARBA" id="ARBA00022475"/>
    </source>
</evidence>
<proteinExistence type="inferred from homology"/>
<accession>A0A0K8PAH6</accession>
<keyword evidence="5 8" id="KW-0812">Transmembrane</keyword>
<feature type="transmembrane region" description="Helical" evidence="8">
    <location>
        <begin position="24"/>
        <end position="46"/>
    </location>
</feature>
<sequence length="245" mass="27350">MMPAPLNQSKMTKPNPKIEAFKAAFPYSLPVMVGYVVLGIAFGIILTGKGFSWWLAPVMGLLIYAGSMQFVAVDLLSAVFNPFQIIIMTLTVNARHLFYGISMLDKFRSMGTKKPYMIFSLTDETYSLLCSAVPPKQADENWFYFFISLLDQIYWITGCTIGAIGGSFLHYDTTGIDFAMTALFIVIMVEQWESTSNHLPVITGIIVSIMNLILFGPKNFIIPSMVVIFLALVLFPKKFKSEISS</sequence>